<dbReference type="NCBIfam" id="TIGR00112">
    <property type="entry name" value="proC"/>
    <property type="match status" value="1"/>
</dbReference>
<evidence type="ECO:0000256" key="3">
    <source>
        <dbReference type="ARBA" id="ARBA00023002"/>
    </source>
</evidence>
<dbReference type="EMBL" id="LR026963">
    <property type="protein sequence ID" value="VBB69154.1"/>
    <property type="molecule type" value="Genomic_DNA"/>
</dbReference>
<dbReference type="InterPro" id="IPR029036">
    <property type="entry name" value="P5CR_dimer"/>
</dbReference>
<dbReference type="InterPro" id="IPR008927">
    <property type="entry name" value="6-PGluconate_DH-like_C_sf"/>
</dbReference>
<dbReference type="InterPro" id="IPR000304">
    <property type="entry name" value="Pyrroline-COOH_reductase"/>
</dbReference>
<name>A0A484H6G2_9ZZZZ</name>
<dbReference type="GO" id="GO:0004735">
    <property type="term" value="F:pyrroline-5-carboxylate reductase activity"/>
    <property type="evidence" value="ECO:0007669"/>
    <property type="project" value="UniProtKB-EC"/>
</dbReference>
<dbReference type="Gene3D" id="1.10.3730.10">
    <property type="entry name" value="ProC C-terminal domain-like"/>
    <property type="match status" value="1"/>
</dbReference>
<dbReference type="EC" id="1.5.1.2" evidence="6"/>
<gene>
    <name evidence="6" type="ORF">RIEGSTA812A_PEG_627</name>
</gene>
<organism evidence="6">
    <name type="scientific">invertebrate metagenome</name>
    <dbReference type="NCBI Taxonomy" id="1711999"/>
    <lineage>
        <taxon>unclassified sequences</taxon>
        <taxon>metagenomes</taxon>
        <taxon>organismal metagenomes</taxon>
    </lineage>
</organism>
<feature type="domain" description="Pyrroline-5-carboxylate reductase dimerisation" evidence="5">
    <location>
        <begin position="164"/>
        <end position="270"/>
    </location>
</feature>
<comment type="similarity">
    <text evidence="1">Belongs to the pyrroline-5-carboxylate reductase family.</text>
</comment>
<dbReference type="InterPro" id="IPR036291">
    <property type="entry name" value="NAD(P)-bd_dom_sf"/>
</dbReference>
<dbReference type="PIRSF" id="PIRSF000193">
    <property type="entry name" value="Pyrrol-5-carb_rd"/>
    <property type="match status" value="1"/>
</dbReference>
<dbReference type="PANTHER" id="PTHR11645">
    <property type="entry name" value="PYRROLINE-5-CARBOXYLATE REDUCTASE"/>
    <property type="match status" value="1"/>
</dbReference>
<evidence type="ECO:0000256" key="1">
    <source>
        <dbReference type="ARBA" id="ARBA00005525"/>
    </source>
</evidence>
<evidence type="ECO:0000313" key="6">
    <source>
        <dbReference type="EMBL" id="VBB69154.1"/>
    </source>
</evidence>
<dbReference type="Pfam" id="PF03807">
    <property type="entry name" value="F420_oxidored"/>
    <property type="match status" value="1"/>
</dbReference>
<feature type="domain" description="Pyrroline-5-carboxylate reductase catalytic N-terminal" evidence="4">
    <location>
        <begin position="11"/>
        <end position="100"/>
    </location>
</feature>
<dbReference type="GO" id="GO:0055129">
    <property type="term" value="P:L-proline biosynthetic process"/>
    <property type="evidence" value="ECO:0007669"/>
    <property type="project" value="TreeGrafter"/>
</dbReference>
<reference evidence="6" key="1">
    <citation type="submission" date="2018-10" db="EMBL/GenBank/DDBJ databases">
        <authorList>
            <person name="Gruber-Vodicka H."/>
            <person name="Jaeckle O."/>
        </authorList>
    </citation>
    <scope>NUCLEOTIDE SEQUENCE</scope>
</reference>
<dbReference type="FunFam" id="1.10.3730.10:FF:000001">
    <property type="entry name" value="Pyrroline-5-carboxylate reductase"/>
    <property type="match status" value="1"/>
</dbReference>
<protein>
    <submittedName>
        <fullName evidence="6">Pyrroline-5-carboxylate reductase</fullName>
        <ecNumber evidence="6">1.5.1.2</ecNumber>
    </submittedName>
</protein>
<dbReference type="Pfam" id="PF14748">
    <property type="entry name" value="P5CR_dimer"/>
    <property type="match status" value="1"/>
</dbReference>
<sequence>MVMNRNMSVLLVGGGRMGCALLEGWHTYGLATDRLWVVEPDTGARCRMEMSRVVSSAIDLPLDLQPNVVVFAVKPQNMETIVTDYQRFANDSVFLSIVAGKSIAWFTNSLGSTATVVRAMPNLPAAVRRGVTVACGNAALDADGHALCTSLLEAVGAVVWIEEERLLDAVTAVSGSGPAYVFLLAESLARAGQAVGLPASLAERLAHLTVTGAGELLYHSVDSTATLRQKVTSPGGTTAAALAVLMDPQNGLEWMLTRAVAAATARSRELSL</sequence>
<dbReference type="PANTHER" id="PTHR11645:SF0">
    <property type="entry name" value="PYRROLINE-5-CARBOXYLATE REDUCTASE 3"/>
    <property type="match status" value="1"/>
</dbReference>
<dbReference type="InterPro" id="IPR028939">
    <property type="entry name" value="P5C_Rdtase_cat_N"/>
</dbReference>
<dbReference type="SUPFAM" id="SSF48179">
    <property type="entry name" value="6-phosphogluconate dehydrogenase C-terminal domain-like"/>
    <property type="match status" value="1"/>
</dbReference>
<accession>A0A484H6G2</accession>
<dbReference type="SUPFAM" id="SSF51735">
    <property type="entry name" value="NAD(P)-binding Rossmann-fold domains"/>
    <property type="match status" value="1"/>
</dbReference>
<evidence type="ECO:0000259" key="4">
    <source>
        <dbReference type="Pfam" id="PF03807"/>
    </source>
</evidence>
<dbReference type="AlphaFoldDB" id="A0A484H6G2"/>
<dbReference type="HAMAP" id="MF_01925">
    <property type="entry name" value="P5C_reductase"/>
    <property type="match status" value="1"/>
</dbReference>
<keyword evidence="3 6" id="KW-0560">Oxidoreductase</keyword>
<dbReference type="Gene3D" id="3.40.50.720">
    <property type="entry name" value="NAD(P)-binding Rossmann-like Domain"/>
    <property type="match status" value="1"/>
</dbReference>
<evidence type="ECO:0000259" key="5">
    <source>
        <dbReference type="Pfam" id="PF14748"/>
    </source>
</evidence>
<evidence type="ECO:0000256" key="2">
    <source>
        <dbReference type="ARBA" id="ARBA00022857"/>
    </source>
</evidence>
<keyword evidence="2" id="KW-0521">NADP</keyword>
<proteinExistence type="inferred from homology"/>